<dbReference type="RefSeq" id="XP_010844373.1">
    <property type="nucleotide sequence ID" value="XM_010846071.1"/>
</dbReference>
<protein>
    <submittedName>
        <fullName evidence="3">Sperm-associated antigen 8 isoform X1</fullName>
    </submittedName>
</protein>
<organism evidence="2 3">
    <name type="scientific">Bison bison bison</name>
    <name type="common">North American plains bison</name>
    <dbReference type="NCBI Taxonomy" id="43346"/>
    <lineage>
        <taxon>Eukaryota</taxon>
        <taxon>Metazoa</taxon>
        <taxon>Chordata</taxon>
        <taxon>Craniata</taxon>
        <taxon>Vertebrata</taxon>
        <taxon>Euteleostomi</taxon>
        <taxon>Mammalia</taxon>
        <taxon>Eutheria</taxon>
        <taxon>Laurasiatheria</taxon>
        <taxon>Artiodactyla</taxon>
        <taxon>Ruminantia</taxon>
        <taxon>Pecora</taxon>
        <taxon>Bovidae</taxon>
        <taxon>Bovinae</taxon>
        <taxon>Bison</taxon>
    </lineage>
</organism>
<keyword evidence="2" id="KW-1185">Reference proteome</keyword>
<feature type="compositionally biased region" description="Low complexity" evidence="1">
    <location>
        <begin position="20"/>
        <end position="32"/>
    </location>
</feature>
<evidence type="ECO:0000313" key="2">
    <source>
        <dbReference type="Proteomes" id="UP000515208"/>
    </source>
</evidence>
<dbReference type="OrthoDB" id="2120499at2759"/>
<sequence length="521" mass="55430">METSESTDRSQSRCLDLQPSSDGLGSSSDPFSSWDGRHRSALVAATAAASAAATAASTARAAALWTKSPAPYSHGNLLTEPSSDSLTERYTGPRFTHKISHRRLGFQPAYFPHIARNPYTTNDLSSSRGPIPGSSSGPVPGSSSSPGPDSSSDPGPSSSSGPGGSPGGGSGRGPGHGPGPGGGSGQGPGGGSGQGTDLGPAIDFRHSPGHGYGPRFNFSAPVGFRNPRGDLIPNYTGCKHHCHWEPQEQSWKFLKVSEPGARGLWKPPEVEGKSTVLSETLPRGQCLLYNWEEERATNYLDQVPVMQDGSESFFFRHGHRGLLTLQPQSPTSSCTTQKDSYQPPKSHCQPIRGKREAILEMLLRQQICKEVQAEQEPTRKDSEVESVTHHDYKKELVQAGPPAPTKIHDYHTEQPETFWLERAPQLPVCEGDRLLGVGERRGGGCSVLAWGRAGPVLILALLQGVSNIRTLDTPFRKNCSFSTPVPLSLEQPLPFEPESYSQQGEISSLACQGGGQGGGGG</sequence>
<gene>
    <name evidence="3" type="primary">SPAG8</name>
</gene>
<evidence type="ECO:0000256" key="1">
    <source>
        <dbReference type="SAM" id="MobiDB-lite"/>
    </source>
</evidence>
<feature type="region of interest" description="Disordered" evidence="1">
    <location>
        <begin position="1"/>
        <end position="32"/>
    </location>
</feature>
<reference evidence="3" key="1">
    <citation type="submission" date="2025-08" db="UniProtKB">
        <authorList>
            <consortium name="RefSeq"/>
        </authorList>
    </citation>
    <scope>IDENTIFICATION</scope>
    <source>
        <tissue evidence="3">Blood</tissue>
    </source>
</reference>
<dbReference type="Proteomes" id="UP000515208">
    <property type="component" value="Unplaced"/>
</dbReference>
<dbReference type="PANTHER" id="PTHR15510">
    <property type="entry name" value="SPERM-ASSOCIATED ANTIGEN 8"/>
    <property type="match status" value="1"/>
</dbReference>
<name>A0A6P3HNX9_BISBB</name>
<dbReference type="GO" id="GO:0045944">
    <property type="term" value="P:positive regulation of transcription by RNA polymerase II"/>
    <property type="evidence" value="ECO:0007669"/>
    <property type="project" value="TreeGrafter"/>
</dbReference>
<feature type="compositionally biased region" description="Gly residues" evidence="1">
    <location>
        <begin position="161"/>
        <end position="196"/>
    </location>
</feature>
<dbReference type="CTD" id="26206"/>
<feature type="region of interest" description="Disordered" evidence="1">
    <location>
        <begin position="69"/>
        <end position="89"/>
    </location>
</feature>
<feature type="compositionally biased region" description="Basic and acidic residues" evidence="1">
    <location>
        <begin position="1"/>
        <end position="11"/>
    </location>
</feature>
<dbReference type="GO" id="GO:0008017">
    <property type="term" value="F:microtubule binding"/>
    <property type="evidence" value="ECO:0007669"/>
    <property type="project" value="InterPro"/>
</dbReference>
<proteinExistence type="predicted"/>
<dbReference type="AlphaFoldDB" id="A0A6P3HNX9"/>
<dbReference type="GO" id="GO:0005634">
    <property type="term" value="C:nucleus"/>
    <property type="evidence" value="ECO:0007669"/>
    <property type="project" value="TreeGrafter"/>
</dbReference>
<dbReference type="Pfam" id="PF22584">
    <property type="entry name" value="CFAP143"/>
    <property type="match status" value="2"/>
</dbReference>
<dbReference type="PANTHER" id="PTHR15510:SF5">
    <property type="entry name" value="SPERM-ASSOCIATED ANTIGEN 8"/>
    <property type="match status" value="1"/>
</dbReference>
<evidence type="ECO:0000313" key="3">
    <source>
        <dbReference type="RefSeq" id="XP_010844373.1"/>
    </source>
</evidence>
<dbReference type="InterPro" id="IPR026124">
    <property type="entry name" value="Sperm-assoc_Ag8"/>
</dbReference>
<feature type="compositionally biased region" description="Low complexity" evidence="1">
    <location>
        <begin position="125"/>
        <end position="160"/>
    </location>
</feature>
<feature type="region of interest" description="Disordered" evidence="1">
    <location>
        <begin position="325"/>
        <end position="349"/>
    </location>
</feature>
<dbReference type="KEGG" id="bbis:104993007"/>
<dbReference type="GO" id="GO:0005737">
    <property type="term" value="C:cytoplasm"/>
    <property type="evidence" value="ECO:0007669"/>
    <property type="project" value="TreeGrafter"/>
</dbReference>
<feature type="compositionally biased region" description="Polar residues" evidence="1">
    <location>
        <begin position="325"/>
        <end position="340"/>
    </location>
</feature>
<dbReference type="GeneID" id="104993007"/>
<feature type="region of interest" description="Disordered" evidence="1">
    <location>
        <begin position="120"/>
        <end position="213"/>
    </location>
</feature>
<accession>A0A6P3HNX9</accession>